<dbReference type="STRING" id="645134.A0A0L0H835"/>
<feature type="compositionally biased region" description="Low complexity" evidence="1">
    <location>
        <begin position="30"/>
        <end position="49"/>
    </location>
</feature>
<evidence type="ECO:0000313" key="2">
    <source>
        <dbReference type="EMBL" id="KNC96863.1"/>
    </source>
</evidence>
<name>A0A0L0H835_SPIPD</name>
<dbReference type="OMA" id="VKSHEHE"/>
<proteinExistence type="predicted"/>
<dbReference type="AlphaFoldDB" id="A0A0L0H835"/>
<evidence type="ECO:0000313" key="3">
    <source>
        <dbReference type="Proteomes" id="UP000053201"/>
    </source>
</evidence>
<keyword evidence="3" id="KW-1185">Reference proteome</keyword>
<gene>
    <name evidence="2" type="ORF">SPPG_07695</name>
</gene>
<dbReference type="PANTHER" id="PTHR38703">
    <property type="entry name" value="CHROMOSOME 8, WHOLE GENOME SHOTGUN SEQUENCE"/>
    <property type="match status" value="1"/>
</dbReference>
<accession>A0A0L0H835</accession>
<dbReference type="VEuPathDB" id="FungiDB:SPPG_07695"/>
<organism evidence="2 3">
    <name type="scientific">Spizellomyces punctatus (strain DAOM BR117)</name>
    <dbReference type="NCBI Taxonomy" id="645134"/>
    <lineage>
        <taxon>Eukaryota</taxon>
        <taxon>Fungi</taxon>
        <taxon>Fungi incertae sedis</taxon>
        <taxon>Chytridiomycota</taxon>
        <taxon>Chytridiomycota incertae sedis</taxon>
        <taxon>Chytridiomycetes</taxon>
        <taxon>Spizellomycetales</taxon>
        <taxon>Spizellomycetaceae</taxon>
        <taxon>Spizellomyces</taxon>
    </lineage>
</organism>
<dbReference type="OrthoDB" id="2118965at2759"/>
<dbReference type="Proteomes" id="UP000053201">
    <property type="component" value="Unassembled WGS sequence"/>
</dbReference>
<dbReference type="EMBL" id="KQ257466">
    <property type="protein sequence ID" value="KNC96863.1"/>
    <property type="molecule type" value="Genomic_DNA"/>
</dbReference>
<dbReference type="InParanoid" id="A0A0L0H835"/>
<feature type="region of interest" description="Disordered" evidence="1">
    <location>
        <begin position="1"/>
        <end position="82"/>
    </location>
</feature>
<dbReference type="PANTHER" id="PTHR38703:SF1">
    <property type="entry name" value="ALLERGEN"/>
    <property type="match status" value="1"/>
</dbReference>
<feature type="compositionally biased region" description="Polar residues" evidence="1">
    <location>
        <begin position="12"/>
        <end position="29"/>
    </location>
</feature>
<evidence type="ECO:0000256" key="1">
    <source>
        <dbReference type="SAM" id="MobiDB-lite"/>
    </source>
</evidence>
<dbReference type="RefSeq" id="XP_016604903.1">
    <property type="nucleotide sequence ID" value="XM_016755851.1"/>
</dbReference>
<protein>
    <submittedName>
        <fullName evidence="2">Uncharacterized protein</fullName>
    </submittedName>
</protein>
<dbReference type="GeneID" id="27690892"/>
<reference evidence="2 3" key="1">
    <citation type="submission" date="2009-08" db="EMBL/GenBank/DDBJ databases">
        <title>The Genome Sequence of Spizellomyces punctatus strain DAOM BR117.</title>
        <authorList>
            <consortium name="The Broad Institute Genome Sequencing Platform"/>
            <person name="Russ C."/>
            <person name="Cuomo C."/>
            <person name="Shea T."/>
            <person name="Young S.K."/>
            <person name="Zeng Q."/>
            <person name="Koehrsen M."/>
            <person name="Haas B."/>
            <person name="Borodovsky M."/>
            <person name="Guigo R."/>
            <person name="Alvarado L."/>
            <person name="Berlin A."/>
            <person name="Bochicchio J."/>
            <person name="Borenstein D."/>
            <person name="Chapman S."/>
            <person name="Chen Z."/>
            <person name="Engels R."/>
            <person name="Freedman E."/>
            <person name="Gellesch M."/>
            <person name="Goldberg J."/>
            <person name="Griggs A."/>
            <person name="Gujja S."/>
            <person name="Heiman D."/>
            <person name="Hepburn T."/>
            <person name="Howarth C."/>
            <person name="Jen D."/>
            <person name="Larson L."/>
            <person name="Lewis B."/>
            <person name="Mehta T."/>
            <person name="Park D."/>
            <person name="Pearson M."/>
            <person name="Roberts A."/>
            <person name="Saif S."/>
            <person name="Shenoy N."/>
            <person name="Sisk P."/>
            <person name="Stolte C."/>
            <person name="Sykes S."/>
            <person name="Thomson T."/>
            <person name="Walk T."/>
            <person name="White J."/>
            <person name="Yandava C."/>
            <person name="Burger G."/>
            <person name="Gray M.W."/>
            <person name="Holland P.W.H."/>
            <person name="King N."/>
            <person name="Lang F.B.F."/>
            <person name="Roger A.J."/>
            <person name="Ruiz-Trillo I."/>
            <person name="Lander E."/>
            <person name="Nusbaum C."/>
        </authorList>
    </citation>
    <scope>NUCLEOTIDE SEQUENCE [LARGE SCALE GENOMIC DNA]</scope>
    <source>
        <strain evidence="2 3">DAOM BR117</strain>
    </source>
</reference>
<sequence>MGLISALKNAGHSHSNNEKSSNVDSDSTVNQSSAPQSTTTTDTSSANPTAGASEYCHTQNAPVTRENVREHHATEVTPIVSRERDETIVQQSVQPIHDHVQAETQHHYAQNAGIARESSEELNAEDARRYQKNRELVTGGRTVEQENEGVRVTAPIVKEKVNKHVIEEVQPVIERTIDQTHVVHTAQPIYEHQTAAPKVADVRYNNPISMEEFEKRGGSMSGTGLSCERR</sequence>